<dbReference type="PANTHER" id="PTHR33083">
    <property type="entry name" value="EXPRESSED PROTEIN"/>
    <property type="match status" value="1"/>
</dbReference>
<dbReference type="Gramene" id="mRNA:HanXRQr2_Chr16g0759371">
    <property type="protein sequence ID" value="CDS:HanXRQr2_Chr16g0759371.1"/>
    <property type="gene ID" value="HanXRQr2_Chr16g0759371"/>
</dbReference>
<dbReference type="Proteomes" id="UP000215914">
    <property type="component" value="Chromosome 6"/>
</dbReference>
<dbReference type="OMA" id="KVAYSIC"/>
<dbReference type="InterPro" id="IPR007608">
    <property type="entry name" value="Senescence_reg_S40"/>
</dbReference>
<organism evidence="4 5">
    <name type="scientific">Helianthus annuus</name>
    <name type="common">Common sunflower</name>
    <dbReference type="NCBI Taxonomy" id="4232"/>
    <lineage>
        <taxon>Eukaryota</taxon>
        <taxon>Viridiplantae</taxon>
        <taxon>Streptophyta</taxon>
        <taxon>Embryophyta</taxon>
        <taxon>Tracheophyta</taxon>
        <taxon>Spermatophyta</taxon>
        <taxon>Magnoliopsida</taxon>
        <taxon>eudicotyledons</taxon>
        <taxon>Gunneridae</taxon>
        <taxon>Pentapetalae</taxon>
        <taxon>asterids</taxon>
        <taxon>campanulids</taxon>
        <taxon>Asterales</taxon>
        <taxon>Asteraceae</taxon>
        <taxon>Asteroideae</taxon>
        <taxon>Heliantheae alliance</taxon>
        <taxon>Heliantheae</taxon>
        <taxon>Helianthus</taxon>
    </lineage>
</organism>
<gene>
    <name evidence="4" type="ORF">HannXRQ_Chr06g0170141</name>
    <name evidence="3" type="ORF">HanXRQr2_Chr16g0759371</name>
</gene>
<evidence type="ECO:0000256" key="1">
    <source>
        <dbReference type="ARBA" id="ARBA00034773"/>
    </source>
</evidence>
<dbReference type="InParanoid" id="A0A251UHR0"/>
<keyword evidence="5" id="KW-1185">Reference proteome</keyword>
<proteinExistence type="inferred from homology"/>
<feature type="compositionally biased region" description="Basic residues" evidence="2">
    <location>
        <begin position="31"/>
        <end position="45"/>
    </location>
</feature>
<evidence type="ECO:0000256" key="2">
    <source>
        <dbReference type="SAM" id="MobiDB-lite"/>
    </source>
</evidence>
<reference evidence="3 5" key="1">
    <citation type="journal article" date="2017" name="Nature">
        <title>The sunflower genome provides insights into oil metabolism, flowering and Asterid evolution.</title>
        <authorList>
            <person name="Badouin H."/>
            <person name="Gouzy J."/>
            <person name="Grassa C.J."/>
            <person name="Murat F."/>
            <person name="Staton S.E."/>
            <person name="Cottret L."/>
            <person name="Lelandais-Briere C."/>
            <person name="Owens G.L."/>
            <person name="Carrere S."/>
            <person name="Mayjonade B."/>
            <person name="Legrand L."/>
            <person name="Gill N."/>
            <person name="Kane N.C."/>
            <person name="Bowers J.E."/>
            <person name="Hubner S."/>
            <person name="Bellec A."/>
            <person name="Berard A."/>
            <person name="Berges H."/>
            <person name="Blanchet N."/>
            <person name="Boniface M.C."/>
            <person name="Brunel D."/>
            <person name="Catrice O."/>
            <person name="Chaidir N."/>
            <person name="Claudel C."/>
            <person name="Donnadieu C."/>
            <person name="Faraut T."/>
            <person name="Fievet G."/>
            <person name="Helmstetter N."/>
            <person name="King M."/>
            <person name="Knapp S.J."/>
            <person name="Lai Z."/>
            <person name="Le Paslier M.C."/>
            <person name="Lippi Y."/>
            <person name="Lorenzon L."/>
            <person name="Mandel J.R."/>
            <person name="Marage G."/>
            <person name="Marchand G."/>
            <person name="Marquand E."/>
            <person name="Bret-Mestries E."/>
            <person name="Morien E."/>
            <person name="Nambeesan S."/>
            <person name="Nguyen T."/>
            <person name="Pegot-Espagnet P."/>
            <person name="Pouilly N."/>
            <person name="Raftis F."/>
            <person name="Sallet E."/>
            <person name="Schiex T."/>
            <person name="Thomas J."/>
            <person name="Vandecasteele C."/>
            <person name="Vares D."/>
            <person name="Vear F."/>
            <person name="Vautrin S."/>
            <person name="Crespi M."/>
            <person name="Mangin B."/>
            <person name="Burke J.M."/>
            <person name="Salse J."/>
            <person name="Munos S."/>
            <person name="Vincourt P."/>
            <person name="Rieseberg L.H."/>
            <person name="Langlade N.B."/>
        </authorList>
    </citation>
    <scope>NUCLEOTIDE SEQUENCE [LARGE SCALE GENOMIC DNA]</scope>
    <source>
        <strain evidence="5">cv. SF193</strain>
        <tissue evidence="3">Leaves</tissue>
    </source>
</reference>
<evidence type="ECO:0000313" key="5">
    <source>
        <dbReference type="Proteomes" id="UP000215914"/>
    </source>
</evidence>
<protein>
    <submittedName>
        <fullName evidence="3 4">Senescence regulator S40</fullName>
    </submittedName>
</protein>
<sequence>MMAEEFDESEVTFVEFEAQNTQENHTEWQHYKLKKKSKKKTKKHSTPISIPKGISCVGYVESDLFEDDYEYERIVPPHVILARRVARKVAYSICAGCGKTSKGRELIHVRDLIFRLMGYLES</sequence>
<dbReference type="PANTHER" id="PTHR33083:SF49">
    <property type="entry name" value="SENESCENCE REGULATOR"/>
    <property type="match status" value="1"/>
</dbReference>
<name>A0A251UHR0_HELAN</name>
<dbReference type="GO" id="GO:0010150">
    <property type="term" value="P:leaf senescence"/>
    <property type="evidence" value="ECO:0007669"/>
    <property type="project" value="UniProtKB-ARBA"/>
</dbReference>
<feature type="region of interest" description="Disordered" evidence="2">
    <location>
        <begin position="25"/>
        <end position="47"/>
    </location>
</feature>
<reference evidence="3" key="3">
    <citation type="submission" date="2020-06" db="EMBL/GenBank/DDBJ databases">
        <title>Helianthus annuus Genome sequencing and assembly Release 2.</title>
        <authorList>
            <person name="Gouzy J."/>
            <person name="Langlade N."/>
            <person name="Munos S."/>
        </authorList>
    </citation>
    <scope>NUCLEOTIDE SEQUENCE</scope>
    <source>
        <tissue evidence="3">Leaves</tissue>
    </source>
</reference>
<evidence type="ECO:0000313" key="3">
    <source>
        <dbReference type="EMBL" id="KAF5760945.1"/>
    </source>
</evidence>
<dbReference type="Pfam" id="PF04520">
    <property type="entry name" value="Senescence_reg"/>
    <property type="match status" value="1"/>
</dbReference>
<dbReference type="EMBL" id="CM007895">
    <property type="protein sequence ID" value="OTG22312.1"/>
    <property type="molecule type" value="Genomic_DNA"/>
</dbReference>
<accession>A0A251UHR0</accession>
<dbReference type="AlphaFoldDB" id="A0A251UHR0"/>
<evidence type="ECO:0000313" key="4">
    <source>
        <dbReference type="EMBL" id="OTG22312.1"/>
    </source>
</evidence>
<comment type="similarity">
    <text evidence="1">Belongs to the senescence regulator S40 family.</text>
</comment>
<reference evidence="4" key="2">
    <citation type="submission" date="2017-02" db="EMBL/GenBank/DDBJ databases">
        <title>Sunflower complete genome.</title>
        <authorList>
            <person name="Langlade N."/>
            <person name="Munos S."/>
        </authorList>
    </citation>
    <scope>NUCLEOTIDE SEQUENCE [LARGE SCALE GENOMIC DNA]</scope>
    <source>
        <tissue evidence="4">Leaves</tissue>
    </source>
</reference>
<dbReference type="EMBL" id="MNCJ02000331">
    <property type="protein sequence ID" value="KAF5760945.1"/>
    <property type="molecule type" value="Genomic_DNA"/>
</dbReference>